<evidence type="ECO:0000256" key="6">
    <source>
        <dbReference type="ARBA" id="ARBA00022989"/>
    </source>
</evidence>
<evidence type="ECO:0000313" key="9">
    <source>
        <dbReference type="EMBL" id="MBR0680089.1"/>
    </source>
</evidence>
<dbReference type="PANTHER" id="PTHR11040:SF211">
    <property type="entry name" value="ZINC TRANSPORTER ZIP11"/>
    <property type="match status" value="1"/>
</dbReference>
<dbReference type="RefSeq" id="WP_246522953.1">
    <property type="nucleotide sequence ID" value="NZ_JAAEDL010000004.1"/>
</dbReference>
<evidence type="ECO:0000256" key="4">
    <source>
        <dbReference type="ARBA" id="ARBA00022692"/>
    </source>
</evidence>
<keyword evidence="7 8" id="KW-0472">Membrane</keyword>
<feature type="transmembrane region" description="Helical" evidence="8">
    <location>
        <begin position="6"/>
        <end position="31"/>
    </location>
</feature>
<feature type="transmembrane region" description="Helical" evidence="8">
    <location>
        <begin position="43"/>
        <end position="61"/>
    </location>
</feature>
<evidence type="ECO:0000256" key="7">
    <source>
        <dbReference type="ARBA" id="ARBA00023136"/>
    </source>
</evidence>
<keyword evidence="10" id="KW-1185">Reference proteome</keyword>
<organism evidence="9 10">
    <name type="scientific">Neoroseomonas eburnea</name>
    <dbReference type="NCBI Taxonomy" id="1346889"/>
    <lineage>
        <taxon>Bacteria</taxon>
        <taxon>Pseudomonadati</taxon>
        <taxon>Pseudomonadota</taxon>
        <taxon>Alphaproteobacteria</taxon>
        <taxon>Acetobacterales</taxon>
        <taxon>Acetobacteraceae</taxon>
        <taxon>Neoroseomonas</taxon>
    </lineage>
</organism>
<keyword evidence="3" id="KW-1003">Cell membrane</keyword>
<keyword evidence="5" id="KW-0862">Zinc</keyword>
<feature type="transmembrane region" description="Helical" evidence="8">
    <location>
        <begin position="120"/>
        <end position="142"/>
    </location>
</feature>
<name>A0A9X9X8Q3_9PROT</name>
<dbReference type="EMBL" id="JAAEDL010000004">
    <property type="protein sequence ID" value="MBR0680089.1"/>
    <property type="molecule type" value="Genomic_DNA"/>
</dbReference>
<dbReference type="InterPro" id="IPR003689">
    <property type="entry name" value="ZIP"/>
</dbReference>
<feature type="transmembrane region" description="Helical" evidence="8">
    <location>
        <begin position="212"/>
        <end position="230"/>
    </location>
</feature>
<proteinExistence type="inferred from homology"/>
<comment type="similarity">
    <text evidence="2">Belongs to the ZIP transporter (TC 2.A.5) family.</text>
</comment>
<sequence>MGAEGWHPLLLGALASLAAGAATGLGALPVLFGRRLAGALEDALLGFAAGVMLAASFFSLIQPALEAAGGRGYGAFGAALVVVAAILFGALCLWLVNRVLPHEHFVTGRAGMGGERVRRIWLFVLAITLHNFPEGLAVGVGFGGGDVAAGTALALAIGLQNIPEGMAVAVALAGLGYPPRQAAGVALLTGLVEPVGGLLGAGAVAISGAVLPWGMGFAAGAMIWVISNEIIPETHRKGHEDIATLGLMAGLAVMMLLDVSLG</sequence>
<comment type="subcellular location">
    <subcellularLocation>
        <location evidence="1">Cell membrane</location>
        <topology evidence="1">Multi-pass membrane protein</topology>
    </subcellularLocation>
</comment>
<dbReference type="PANTHER" id="PTHR11040">
    <property type="entry name" value="ZINC/IRON TRANSPORTER"/>
    <property type="match status" value="1"/>
</dbReference>
<evidence type="ECO:0000256" key="3">
    <source>
        <dbReference type="ARBA" id="ARBA00022475"/>
    </source>
</evidence>
<evidence type="ECO:0000256" key="2">
    <source>
        <dbReference type="ARBA" id="ARBA00006939"/>
    </source>
</evidence>
<feature type="transmembrane region" description="Helical" evidence="8">
    <location>
        <begin position="148"/>
        <end position="173"/>
    </location>
</feature>
<dbReference type="Pfam" id="PF02535">
    <property type="entry name" value="Zip"/>
    <property type="match status" value="1"/>
</dbReference>
<evidence type="ECO:0000313" key="10">
    <source>
        <dbReference type="Proteomes" id="UP001138709"/>
    </source>
</evidence>
<keyword evidence="6 8" id="KW-1133">Transmembrane helix</keyword>
<protein>
    <submittedName>
        <fullName evidence="9">ZIP family metal transporter</fullName>
    </submittedName>
</protein>
<dbReference type="GO" id="GO:0005385">
    <property type="term" value="F:zinc ion transmembrane transporter activity"/>
    <property type="evidence" value="ECO:0007669"/>
    <property type="project" value="TreeGrafter"/>
</dbReference>
<dbReference type="AlphaFoldDB" id="A0A9X9X8Q3"/>
<accession>A0A9X9X8Q3</accession>
<keyword evidence="4 8" id="KW-0812">Transmembrane</keyword>
<feature type="transmembrane region" description="Helical" evidence="8">
    <location>
        <begin position="185"/>
        <end position="206"/>
    </location>
</feature>
<dbReference type="Proteomes" id="UP001138709">
    <property type="component" value="Unassembled WGS sequence"/>
</dbReference>
<feature type="transmembrane region" description="Helical" evidence="8">
    <location>
        <begin position="73"/>
        <end position="100"/>
    </location>
</feature>
<reference evidence="9" key="2">
    <citation type="journal article" date="2021" name="Syst. Appl. Microbiol.">
        <title>Roseomonas hellenica sp. nov., isolated from roots of wild-growing Alkanna tinctoria.</title>
        <authorList>
            <person name="Rat A."/>
            <person name="Naranjo H.D."/>
            <person name="Lebbe L."/>
            <person name="Cnockaert M."/>
            <person name="Krigas N."/>
            <person name="Grigoriadou K."/>
            <person name="Maloupa E."/>
            <person name="Willems A."/>
        </authorList>
    </citation>
    <scope>NUCLEOTIDE SEQUENCE</scope>
    <source>
        <strain evidence="9">LMG 31228</strain>
    </source>
</reference>
<feature type="transmembrane region" description="Helical" evidence="8">
    <location>
        <begin position="242"/>
        <end position="261"/>
    </location>
</feature>
<reference evidence="9" key="1">
    <citation type="submission" date="2020-01" db="EMBL/GenBank/DDBJ databases">
        <authorList>
            <person name="Rat A."/>
        </authorList>
    </citation>
    <scope>NUCLEOTIDE SEQUENCE</scope>
    <source>
        <strain evidence="9">LMG 31228</strain>
    </source>
</reference>
<evidence type="ECO:0000256" key="5">
    <source>
        <dbReference type="ARBA" id="ARBA00022833"/>
    </source>
</evidence>
<evidence type="ECO:0000256" key="8">
    <source>
        <dbReference type="SAM" id="Phobius"/>
    </source>
</evidence>
<dbReference type="GO" id="GO:0005886">
    <property type="term" value="C:plasma membrane"/>
    <property type="evidence" value="ECO:0007669"/>
    <property type="project" value="UniProtKB-SubCell"/>
</dbReference>
<evidence type="ECO:0000256" key="1">
    <source>
        <dbReference type="ARBA" id="ARBA00004651"/>
    </source>
</evidence>
<comment type="caution">
    <text evidence="9">The sequence shown here is derived from an EMBL/GenBank/DDBJ whole genome shotgun (WGS) entry which is preliminary data.</text>
</comment>
<gene>
    <name evidence="9" type="ORF">GXW74_06290</name>
</gene>